<proteinExistence type="predicted"/>
<evidence type="ECO:0000313" key="2">
    <source>
        <dbReference type="Proteomes" id="UP000828390"/>
    </source>
</evidence>
<keyword evidence="2" id="KW-1185">Reference proteome</keyword>
<dbReference type="EMBL" id="JAIWYP010000012">
    <property type="protein sequence ID" value="KAH3729985.1"/>
    <property type="molecule type" value="Genomic_DNA"/>
</dbReference>
<dbReference type="PANTHER" id="PTHR14187">
    <property type="entry name" value="ALPHA KINASE/ELONGATION FACTOR 2 KINASE"/>
    <property type="match status" value="1"/>
</dbReference>
<reference evidence="1" key="2">
    <citation type="submission" date="2020-11" db="EMBL/GenBank/DDBJ databases">
        <authorList>
            <person name="McCartney M.A."/>
            <person name="Auch B."/>
            <person name="Kono T."/>
            <person name="Mallez S."/>
            <person name="Becker A."/>
            <person name="Gohl D.M."/>
            <person name="Silverstein K.A.T."/>
            <person name="Koren S."/>
            <person name="Bechman K.B."/>
            <person name="Herman A."/>
            <person name="Abrahante J.E."/>
            <person name="Garbe J."/>
        </authorList>
    </citation>
    <scope>NUCLEOTIDE SEQUENCE</scope>
    <source>
        <strain evidence="1">Duluth1</strain>
        <tissue evidence="1">Whole animal</tissue>
    </source>
</reference>
<organism evidence="1 2">
    <name type="scientific">Dreissena polymorpha</name>
    <name type="common">Zebra mussel</name>
    <name type="synonym">Mytilus polymorpha</name>
    <dbReference type="NCBI Taxonomy" id="45954"/>
    <lineage>
        <taxon>Eukaryota</taxon>
        <taxon>Metazoa</taxon>
        <taxon>Spiralia</taxon>
        <taxon>Lophotrochozoa</taxon>
        <taxon>Mollusca</taxon>
        <taxon>Bivalvia</taxon>
        <taxon>Autobranchia</taxon>
        <taxon>Heteroconchia</taxon>
        <taxon>Euheterodonta</taxon>
        <taxon>Imparidentia</taxon>
        <taxon>Neoheterodontei</taxon>
        <taxon>Myida</taxon>
        <taxon>Dreissenoidea</taxon>
        <taxon>Dreissenidae</taxon>
        <taxon>Dreissena</taxon>
    </lineage>
</organism>
<dbReference type="Gene3D" id="3.30.420.40">
    <property type="match status" value="1"/>
</dbReference>
<sequence>MASARAHTHGLVKSKSQRLVGAAIDFGTTFSGYAWAMKHDFEAHPPKISTLTNWIGGGNLISSKTSTVLLLDRKQEFVAFGFEAKDKYSELAADEQHKDHYYF</sequence>
<dbReference type="Proteomes" id="UP000828390">
    <property type="component" value="Unassembled WGS sequence"/>
</dbReference>
<protein>
    <submittedName>
        <fullName evidence="1">Uncharacterized protein</fullName>
    </submittedName>
</protein>
<reference evidence="1" key="1">
    <citation type="journal article" date="2019" name="bioRxiv">
        <title>The Genome of the Zebra Mussel, Dreissena polymorpha: A Resource for Invasive Species Research.</title>
        <authorList>
            <person name="McCartney M.A."/>
            <person name="Auch B."/>
            <person name="Kono T."/>
            <person name="Mallez S."/>
            <person name="Zhang Y."/>
            <person name="Obille A."/>
            <person name="Becker A."/>
            <person name="Abrahante J.E."/>
            <person name="Garbe J."/>
            <person name="Badalamenti J.P."/>
            <person name="Herman A."/>
            <person name="Mangelson H."/>
            <person name="Liachko I."/>
            <person name="Sullivan S."/>
            <person name="Sone E.D."/>
            <person name="Koren S."/>
            <person name="Silverstein K.A.T."/>
            <person name="Beckman K.B."/>
            <person name="Gohl D.M."/>
        </authorList>
    </citation>
    <scope>NUCLEOTIDE SEQUENCE</scope>
    <source>
        <strain evidence="1">Duluth1</strain>
        <tissue evidence="1">Whole animal</tissue>
    </source>
</reference>
<comment type="caution">
    <text evidence="1">The sequence shown here is derived from an EMBL/GenBank/DDBJ whole genome shotgun (WGS) entry which is preliminary data.</text>
</comment>
<accession>A0A9D4HT65</accession>
<dbReference type="PANTHER" id="PTHR14187:SF5">
    <property type="entry name" value="HEAT SHOCK 70 KDA PROTEIN 12A"/>
    <property type="match status" value="1"/>
</dbReference>
<name>A0A9D4HT65_DREPO</name>
<dbReference type="AlphaFoldDB" id="A0A9D4HT65"/>
<gene>
    <name evidence="1" type="ORF">DPMN_055964</name>
</gene>
<evidence type="ECO:0000313" key="1">
    <source>
        <dbReference type="EMBL" id="KAH3729985.1"/>
    </source>
</evidence>